<dbReference type="Proteomes" id="UP000275069">
    <property type="component" value="Chromosome"/>
</dbReference>
<dbReference type="InterPro" id="IPR050425">
    <property type="entry name" value="NAD(P)_dehydrat-like"/>
</dbReference>
<keyword evidence="1" id="KW-0560">Oxidoreductase</keyword>
<dbReference type="FunFam" id="3.40.50.720:FF:000336">
    <property type="entry name" value="Aldehyde reductase"/>
    <property type="match status" value="1"/>
</dbReference>
<dbReference type="SUPFAM" id="SSF51735">
    <property type="entry name" value="NAD(P)-binding Rossmann-fold domains"/>
    <property type="match status" value="1"/>
</dbReference>
<protein>
    <submittedName>
        <fullName evidence="4">Aldehyde reductase</fullName>
    </submittedName>
</protein>
<feature type="domain" description="NAD-dependent epimerase/dehydratase" evidence="3">
    <location>
        <begin position="5"/>
        <end position="236"/>
    </location>
</feature>
<keyword evidence="5" id="KW-1185">Reference proteome</keyword>
<dbReference type="RefSeq" id="WP_120789020.1">
    <property type="nucleotide sequence ID" value="NZ_CP032624.1"/>
</dbReference>
<evidence type="ECO:0000256" key="2">
    <source>
        <dbReference type="ARBA" id="ARBA00023445"/>
    </source>
</evidence>
<dbReference type="Gene3D" id="3.40.50.720">
    <property type="entry name" value="NAD(P)-binding Rossmann-like Domain"/>
    <property type="match status" value="1"/>
</dbReference>
<proteinExistence type="inferred from homology"/>
<gene>
    <name evidence="4" type="ORF">D7I44_08035</name>
</gene>
<dbReference type="InterPro" id="IPR001509">
    <property type="entry name" value="Epimerase_deHydtase"/>
</dbReference>
<dbReference type="InterPro" id="IPR036291">
    <property type="entry name" value="NAD(P)-bd_dom_sf"/>
</dbReference>
<evidence type="ECO:0000256" key="1">
    <source>
        <dbReference type="ARBA" id="ARBA00023002"/>
    </source>
</evidence>
<dbReference type="AlphaFoldDB" id="A0A387BLF2"/>
<dbReference type="PANTHER" id="PTHR10366">
    <property type="entry name" value="NAD DEPENDENT EPIMERASE/DEHYDRATASE"/>
    <property type="match status" value="1"/>
</dbReference>
<evidence type="ECO:0000313" key="5">
    <source>
        <dbReference type="Proteomes" id="UP000275069"/>
    </source>
</evidence>
<organism evidence="4 5">
    <name type="scientific">Gryllotalpicola protaetiae</name>
    <dbReference type="NCBI Taxonomy" id="2419771"/>
    <lineage>
        <taxon>Bacteria</taxon>
        <taxon>Bacillati</taxon>
        <taxon>Actinomycetota</taxon>
        <taxon>Actinomycetes</taxon>
        <taxon>Micrococcales</taxon>
        <taxon>Microbacteriaceae</taxon>
        <taxon>Gryllotalpicola</taxon>
    </lineage>
</organism>
<comment type="similarity">
    <text evidence="2">Belongs to the NAD(P)-dependent epimerase/dehydratase family. Dihydroflavonol-4-reductase subfamily.</text>
</comment>
<dbReference type="CDD" id="cd05227">
    <property type="entry name" value="AR_SDR_e"/>
    <property type="match status" value="1"/>
</dbReference>
<dbReference type="KEGG" id="gry:D7I44_08035"/>
<evidence type="ECO:0000313" key="4">
    <source>
        <dbReference type="EMBL" id="AYG03488.1"/>
    </source>
</evidence>
<dbReference type="Pfam" id="PF01370">
    <property type="entry name" value="Epimerase"/>
    <property type="match status" value="1"/>
</dbReference>
<sequence>MSDLVLVTGGTGYLGAHVVKAALDAGYRVRTTVRSLARADGLRAAVGARSDTPLEFALADLQSDDGWGEAVAGVDYVLHVASPYPAGQPRDENELIAPAREGTLRVLRAALAAGVKRVVITSSFAAIGYGHGDHPEPYTEEDWTDVAAPGVTAYQKSKTLAERAAWEFAAEHPELEVVSVNPVGIFGPPLGAADGTSVFILRTVQRSPIVPDMKFGVVDVRDVAALELAAMTSADAAGERFLAVSGFTGMKHVAGVLGKRPLLLPDWVVRAAAPFAPMARSLANEIGVEKRGSSAHAGELLGWRPRPLDETIRDMGAALVAAREGQP</sequence>
<accession>A0A387BLF2</accession>
<dbReference type="GO" id="GO:0016616">
    <property type="term" value="F:oxidoreductase activity, acting on the CH-OH group of donors, NAD or NADP as acceptor"/>
    <property type="evidence" value="ECO:0007669"/>
    <property type="project" value="TreeGrafter"/>
</dbReference>
<dbReference type="PANTHER" id="PTHR10366:SF564">
    <property type="entry name" value="STEROL-4-ALPHA-CARBOXYLATE 3-DEHYDROGENASE, DECARBOXYLATING"/>
    <property type="match status" value="1"/>
</dbReference>
<reference evidence="4 5" key="1">
    <citation type="submission" date="2018-09" db="EMBL/GenBank/DDBJ databases">
        <title>Genome sequencing of strain 2DFW10M-5.</title>
        <authorList>
            <person name="Heo J."/>
            <person name="Kim S.-J."/>
            <person name="Kwon S.-W."/>
        </authorList>
    </citation>
    <scope>NUCLEOTIDE SEQUENCE [LARGE SCALE GENOMIC DNA]</scope>
    <source>
        <strain evidence="4 5">2DFW10M-5</strain>
    </source>
</reference>
<dbReference type="EMBL" id="CP032624">
    <property type="protein sequence ID" value="AYG03488.1"/>
    <property type="molecule type" value="Genomic_DNA"/>
</dbReference>
<name>A0A387BLF2_9MICO</name>
<evidence type="ECO:0000259" key="3">
    <source>
        <dbReference type="Pfam" id="PF01370"/>
    </source>
</evidence>
<dbReference type="OrthoDB" id="9778052at2"/>